<keyword evidence="1" id="KW-1133">Transmembrane helix</keyword>
<accession>A0A2U8W5Q6</accession>
<dbReference type="OrthoDB" id="8004709at2"/>
<organism evidence="2 3">
    <name type="scientific">Methylobacterium durans</name>
    <dbReference type="NCBI Taxonomy" id="2202825"/>
    <lineage>
        <taxon>Bacteria</taxon>
        <taxon>Pseudomonadati</taxon>
        <taxon>Pseudomonadota</taxon>
        <taxon>Alphaproteobacteria</taxon>
        <taxon>Hyphomicrobiales</taxon>
        <taxon>Methylobacteriaceae</taxon>
        <taxon>Methylobacterium</taxon>
    </lineage>
</organism>
<dbReference type="EMBL" id="CP029550">
    <property type="protein sequence ID" value="AWN40850.1"/>
    <property type="molecule type" value="Genomic_DNA"/>
</dbReference>
<proteinExistence type="predicted"/>
<sequence>MNIPAALVLQSVPFAGLALAQETRRRDEIAVVYVAVFGLLVSLILLFGDVGSLSSDFVQATQGFGY</sequence>
<dbReference type="RefSeq" id="WP_109889360.1">
    <property type="nucleotide sequence ID" value="NZ_CP029550.1"/>
</dbReference>
<dbReference type="Proteomes" id="UP000245926">
    <property type="component" value="Chromosome"/>
</dbReference>
<evidence type="ECO:0000256" key="1">
    <source>
        <dbReference type="SAM" id="Phobius"/>
    </source>
</evidence>
<dbReference type="AlphaFoldDB" id="A0A2U8W5Q6"/>
<keyword evidence="3" id="KW-1185">Reference proteome</keyword>
<name>A0A2U8W5Q6_9HYPH</name>
<gene>
    <name evidence="2" type="ORF">DK389_10310</name>
</gene>
<evidence type="ECO:0000313" key="3">
    <source>
        <dbReference type="Proteomes" id="UP000245926"/>
    </source>
</evidence>
<protein>
    <submittedName>
        <fullName evidence="2">Uncharacterized protein</fullName>
    </submittedName>
</protein>
<evidence type="ECO:0000313" key="2">
    <source>
        <dbReference type="EMBL" id="AWN40850.1"/>
    </source>
</evidence>
<feature type="transmembrane region" description="Helical" evidence="1">
    <location>
        <begin position="30"/>
        <end position="48"/>
    </location>
</feature>
<keyword evidence="1" id="KW-0472">Membrane</keyword>
<reference evidence="3" key="1">
    <citation type="submission" date="2018-05" db="EMBL/GenBank/DDBJ databases">
        <title>Complete Genome Sequence of Methylobacterium sp. 17SD2-17.</title>
        <authorList>
            <person name="Srinivasan S."/>
        </authorList>
    </citation>
    <scope>NUCLEOTIDE SEQUENCE [LARGE SCALE GENOMIC DNA]</scope>
    <source>
        <strain evidence="3">17SD2-17</strain>
    </source>
</reference>
<dbReference type="KEGG" id="mets:DK389_10310"/>
<keyword evidence="1" id="KW-0812">Transmembrane</keyword>